<dbReference type="EMBL" id="JAMKFE010000007">
    <property type="protein sequence ID" value="MCM5680607.1"/>
    <property type="molecule type" value="Genomic_DNA"/>
</dbReference>
<feature type="chain" id="PRO_5046231335" description="SPOR domain-containing protein" evidence="1">
    <location>
        <begin position="21"/>
        <end position="135"/>
    </location>
</feature>
<gene>
    <name evidence="2" type="ORF">M8A51_13825</name>
</gene>
<keyword evidence="3" id="KW-1185">Reference proteome</keyword>
<sequence length="135" mass="15127">MTIKPTLYLLLALAHAPVLAQSSADRHLDAYRCAVLGESSACRPAVSLPEVRVEQRLELGPLAKYHVYQGMDRDAAIERARLHGEHPVWRTVRVTRRTLSSEERYERAMGRGIAPYVFEDTLQLTVDRGNRSSGG</sequence>
<dbReference type="Proteomes" id="UP001165541">
    <property type="component" value="Unassembled WGS sequence"/>
</dbReference>
<evidence type="ECO:0000256" key="1">
    <source>
        <dbReference type="SAM" id="SignalP"/>
    </source>
</evidence>
<keyword evidence="1" id="KW-0732">Signal</keyword>
<accession>A0ABT0YPE8</accession>
<reference evidence="2" key="1">
    <citation type="submission" date="2022-05" db="EMBL/GenBank/DDBJ databases">
        <title>Schlegelella sp. nov., isolated from mangrove soil.</title>
        <authorList>
            <person name="Liu Y."/>
            <person name="Ge X."/>
            <person name="Liu W."/>
        </authorList>
    </citation>
    <scope>NUCLEOTIDE SEQUENCE</scope>
    <source>
        <strain evidence="2">S2-27</strain>
    </source>
</reference>
<comment type="caution">
    <text evidence="2">The sequence shown here is derived from an EMBL/GenBank/DDBJ whole genome shotgun (WGS) entry which is preliminary data.</text>
</comment>
<protein>
    <recommendedName>
        <fullName evidence="4">SPOR domain-containing protein</fullName>
    </recommendedName>
</protein>
<organism evidence="2 3">
    <name type="scientific">Caldimonas mangrovi</name>
    <dbReference type="NCBI Taxonomy" id="2944811"/>
    <lineage>
        <taxon>Bacteria</taxon>
        <taxon>Pseudomonadati</taxon>
        <taxon>Pseudomonadota</taxon>
        <taxon>Betaproteobacteria</taxon>
        <taxon>Burkholderiales</taxon>
        <taxon>Sphaerotilaceae</taxon>
        <taxon>Caldimonas</taxon>
    </lineage>
</organism>
<dbReference type="RefSeq" id="WP_251779059.1">
    <property type="nucleotide sequence ID" value="NZ_JAMKFE010000007.1"/>
</dbReference>
<proteinExistence type="predicted"/>
<evidence type="ECO:0008006" key="4">
    <source>
        <dbReference type="Google" id="ProtNLM"/>
    </source>
</evidence>
<evidence type="ECO:0000313" key="3">
    <source>
        <dbReference type="Proteomes" id="UP001165541"/>
    </source>
</evidence>
<name>A0ABT0YPE8_9BURK</name>
<evidence type="ECO:0000313" key="2">
    <source>
        <dbReference type="EMBL" id="MCM5680607.1"/>
    </source>
</evidence>
<feature type="signal peptide" evidence="1">
    <location>
        <begin position="1"/>
        <end position="20"/>
    </location>
</feature>